<dbReference type="EMBL" id="MPDP01000276">
    <property type="protein sequence ID" value="KAK1458722.1"/>
    <property type="molecule type" value="Genomic_DNA"/>
</dbReference>
<gene>
    <name evidence="3" type="ORF">CCUS01_09200</name>
</gene>
<keyword evidence="4" id="KW-1185">Reference proteome</keyword>
<evidence type="ECO:0000259" key="2">
    <source>
        <dbReference type="Pfam" id="PF06985"/>
    </source>
</evidence>
<evidence type="ECO:0000256" key="1">
    <source>
        <dbReference type="SAM" id="MobiDB-lite"/>
    </source>
</evidence>
<dbReference type="PANTHER" id="PTHR10622:SF10">
    <property type="entry name" value="HET DOMAIN-CONTAINING PROTEIN"/>
    <property type="match status" value="1"/>
</dbReference>
<comment type="caution">
    <text evidence="3">The sequence shown here is derived from an EMBL/GenBank/DDBJ whole genome shotgun (WGS) entry which is preliminary data.</text>
</comment>
<feature type="region of interest" description="Disordered" evidence="1">
    <location>
        <begin position="150"/>
        <end position="196"/>
    </location>
</feature>
<proteinExistence type="predicted"/>
<sequence>IRLLNTATLKVKEFVSERPKYAILSYTWGSEKIILQDTEAGDWAASSIKARWNKIKGACALALGDGFGWIWIDTCCIDKSSSSELSEAINSMFRWYREAEICYAYLEDVPPLRYAPLIGFLNLAPDLDSNHVTSIKKDQDAFLRSRWLKSEHPHSTTPPPPPPPPYLASESPPRPGLQICYPPQKGTGCFPPGPVG</sequence>
<evidence type="ECO:0000313" key="3">
    <source>
        <dbReference type="EMBL" id="KAK1458722.1"/>
    </source>
</evidence>
<feature type="domain" description="Heterokaryon incompatibility" evidence="2">
    <location>
        <begin position="21"/>
        <end position="131"/>
    </location>
</feature>
<evidence type="ECO:0000313" key="4">
    <source>
        <dbReference type="Proteomes" id="UP001239213"/>
    </source>
</evidence>
<feature type="non-terminal residue" evidence="3">
    <location>
        <position position="1"/>
    </location>
</feature>
<organism evidence="3 4">
    <name type="scientific">Colletotrichum cuscutae</name>
    <dbReference type="NCBI Taxonomy" id="1209917"/>
    <lineage>
        <taxon>Eukaryota</taxon>
        <taxon>Fungi</taxon>
        <taxon>Dikarya</taxon>
        <taxon>Ascomycota</taxon>
        <taxon>Pezizomycotina</taxon>
        <taxon>Sordariomycetes</taxon>
        <taxon>Hypocreomycetidae</taxon>
        <taxon>Glomerellales</taxon>
        <taxon>Glomerellaceae</taxon>
        <taxon>Colletotrichum</taxon>
        <taxon>Colletotrichum acutatum species complex</taxon>
    </lineage>
</organism>
<protein>
    <submittedName>
        <fullName evidence="3">Heterokaryon incompatibility protein</fullName>
    </submittedName>
</protein>
<feature type="compositionally biased region" description="Pro residues" evidence="1">
    <location>
        <begin position="156"/>
        <end position="166"/>
    </location>
</feature>
<dbReference type="Proteomes" id="UP001239213">
    <property type="component" value="Unassembled WGS sequence"/>
</dbReference>
<dbReference type="PANTHER" id="PTHR10622">
    <property type="entry name" value="HET DOMAIN-CONTAINING PROTEIN"/>
    <property type="match status" value="1"/>
</dbReference>
<dbReference type="InterPro" id="IPR010730">
    <property type="entry name" value="HET"/>
</dbReference>
<dbReference type="Pfam" id="PF06985">
    <property type="entry name" value="HET"/>
    <property type="match status" value="1"/>
</dbReference>
<dbReference type="AlphaFoldDB" id="A0AAI9UHX2"/>
<reference evidence="3" key="1">
    <citation type="submission" date="2016-11" db="EMBL/GenBank/DDBJ databases">
        <title>The genome sequence of Colletotrichum cuscutae.</title>
        <authorList>
            <person name="Baroncelli R."/>
        </authorList>
    </citation>
    <scope>NUCLEOTIDE SEQUENCE</scope>
    <source>
        <strain evidence="3">IMI 304802</strain>
    </source>
</reference>
<accession>A0AAI9UHX2</accession>
<name>A0AAI9UHX2_9PEZI</name>